<reference evidence="1" key="2">
    <citation type="submission" date="2022-01" db="EMBL/GenBank/DDBJ databases">
        <authorList>
            <person name="Yamashiro T."/>
            <person name="Shiraishi A."/>
            <person name="Satake H."/>
            <person name="Nakayama K."/>
        </authorList>
    </citation>
    <scope>NUCLEOTIDE SEQUENCE</scope>
</reference>
<sequence length="314" mass="35749">MARYVSLEELVVVVNSRVLAGGMLVYFERETAKDIQFATCLTKLREELLDCANERQLFIAKLEGLIAYKTDLVRAEFRAVLFGCYLNNGNAFDEVYSAYVELKRVKFPEHPASRVFCRAGEVSSTVLFANGVKDWYQSNGYRGSSFDVLVEWIRLSQEEVCGSMSWEGGWIPLGRDFIVVLSEDLSMTRKDKLSSGRLVPGDEKVREVSMSMNSLPSQWDDGCSNDEARIKRYMRNCVIDFGGSYQSEHSGVLRLKNCLEGSVELKRQEDVKELCDNRRKPLEYGLGRRWVMLKSVAWKGVIRFAGKRSKSSSE</sequence>
<name>A0ABQ4XP06_9ASTR</name>
<dbReference type="Proteomes" id="UP001151760">
    <property type="component" value="Unassembled WGS sequence"/>
</dbReference>
<feature type="non-terminal residue" evidence="1">
    <location>
        <position position="314"/>
    </location>
</feature>
<reference evidence="1" key="1">
    <citation type="journal article" date="2022" name="Int. J. Mol. Sci.">
        <title>Draft Genome of Tanacetum Coccineum: Genomic Comparison of Closely Related Tanacetum-Family Plants.</title>
        <authorList>
            <person name="Yamashiro T."/>
            <person name="Shiraishi A."/>
            <person name="Nakayama K."/>
            <person name="Satake H."/>
        </authorList>
    </citation>
    <scope>NUCLEOTIDE SEQUENCE</scope>
</reference>
<dbReference type="EMBL" id="BQNB010009656">
    <property type="protein sequence ID" value="GJS66550.1"/>
    <property type="molecule type" value="Genomic_DNA"/>
</dbReference>
<evidence type="ECO:0000313" key="2">
    <source>
        <dbReference type="Proteomes" id="UP001151760"/>
    </source>
</evidence>
<proteinExistence type="predicted"/>
<evidence type="ECO:0000313" key="1">
    <source>
        <dbReference type="EMBL" id="GJS66550.1"/>
    </source>
</evidence>
<comment type="caution">
    <text evidence="1">The sequence shown here is derived from an EMBL/GenBank/DDBJ whole genome shotgun (WGS) entry which is preliminary data.</text>
</comment>
<protein>
    <submittedName>
        <fullName evidence="1">Uncharacterized protein</fullName>
    </submittedName>
</protein>
<keyword evidence="2" id="KW-1185">Reference proteome</keyword>
<gene>
    <name evidence="1" type="ORF">Tco_0681114</name>
</gene>
<organism evidence="1 2">
    <name type="scientific">Tanacetum coccineum</name>
    <dbReference type="NCBI Taxonomy" id="301880"/>
    <lineage>
        <taxon>Eukaryota</taxon>
        <taxon>Viridiplantae</taxon>
        <taxon>Streptophyta</taxon>
        <taxon>Embryophyta</taxon>
        <taxon>Tracheophyta</taxon>
        <taxon>Spermatophyta</taxon>
        <taxon>Magnoliopsida</taxon>
        <taxon>eudicotyledons</taxon>
        <taxon>Gunneridae</taxon>
        <taxon>Pentapetalae</taxon>
        <taxon>asterids</taxon>
        <taxon>campanulids</taxon>
        <taxon>Asterales</taxon>
        <taxon>Asteraceae</taxon>
        <taxon>Asteroideae</taxon>
        <taxon>Anthemideae</taxon>
        <taxon>Anthemidinae</taxon>
        <taxon>Tanacetum</taxon>
    </lineage>
</organism>
<accession>A0ABQ4XP06</accession>